<sequence>MFDNVKNNDTQVSELVASICRLASCMEGRGDAAQREETLHETLRLTYKLEEALNQRNERIAYLDRLAMTDSLTGLLNRRGFQAELQRVLASARRFKETGILAYIDLDDFKQINDTFGHACGDEVLCHIARVMERMTRGMDYVARLGGDEFAILLVRSQWQDGERCIEKIAHEINSTTLRWQEHLLSLKASFGIQTYDHNSSTTNLISAADDAMYLTKKLKRDKCTLSAAE</sequence>
<dbReference type="InterPro" id="IPR043128">
    <property type="entry name" value="Rev_trsase/Diguanyl_cyclase"/>
</dbReference>
<dbReference type="Pfam" id="PF00990">
    <property type="entry name" value="GGDEF"/>
    <property type="match status" value="1"/>
</dbReference>
<dbReference type="CDD" id="cd01949">
    <property type="entry name" value="GGDEF"/>
    <property type="match status" value="1"/>
</dbReference>
<organism evidence="4 5">
    <name type="scientific">Terasakiella brassicae</name>
    <dbReference type="NCBI Taxonomy" id="1634917"/>
    <lineage>
        <taxon>Bacteria</taxon>
        <taxon>Pseudomonadati</taxon>
        <taxon>Pseudomonadota</taxon>
        <taxon>Alphaproteobacteria</taxon>
        <taxon>Rhodospirillales</taxon>
        <taxon>Terasakiellaceae</taxon>
        <taxon>Terasakiella</taxon>
    </lineage>
</organism>
<dbReference type="SMART" id="SM00267">
    <property type="entry name" value="GGDEF"/>
    <property type="match status" value="1"/>
</dbReference>
<dbReference type="GO" id="GO:0052621">
    <property type="term" value="F:diguanylate cyclase activity"/>
    <property type="evidence" value="ECO:0007669"/>
    <property type="project" value="UniProtKB-EC"/>
</dbReference>
<evidence type="ECO:0000313" key="5">
    <source>
        <dbReference type="Proteomes" id="UP000632498"/>
    </source>
</evidence>
<dbReference type="Proteomes" id="UP000632498">
    <property type="component" value="Unassembled WGS sequence"/>
</dbReference>
<evidence type="ECO:0000256" key="2">
    <source>
        <dbReference type="ARBA" id="ARBA00034247"/>
    </source>
</evidence>
<accession>A0A917F8N4</accession>
<dbReference type="PANTHER" id="PTHR45138:SF9">
    <property type="entry name" value="DIGUANYLATE CYCLASE DGCM-RELATED"/>
    <property type="match status" value="1"/>
</dbReference>
<dbReference type="RefSeq" id="WP_188662895.1">
    <property type="nucleotide sequence ID" value="NZ_BMHV01000007.1"/>
</dbReference>
<dbReference type="EC" id="2.7.7.65" evidence="1"/>
<dbReference type="SUPFAM" id="SSF55073">
    <property type="entry name" value="Nucleotide cyclase"/>
    <property type="match status" value="1"/>
</dbReference>
<dbReference type="Gene3D" id="3.30.70.270">
    <property type="match status" value="1"/>
</dbReference>
<dbReference type="InterPro" id="IPR050469">
    <property type="entry name" value="Diguanylate_Cyclase"/>
</dbReference>
<dbReference type="PROSITE" id="PS50887">
    <property type="entry name" value="GGDEF"/>
    <property type="match status" value="1"/>
</dbReference>
<reference evidence="4" key="2">
    <citation type="submission" date="2020-09" db="EMBL/GenBank/DDBJ databases">
        <authorList>
            <person name="Sun Q."/>
            <person name="Zhou Y."/>
        </authorList>
    </citation>
    <scope>NUCLEOTIDE SEQUENCE</scope>
    <source>
        <strain evidence="4">CGMCC 1.15254</strain>
    </source>
</reference>
<feature type="domain" description="GGDEF" evidence="3">
    <location>
        <begin position="97"/>
        <end position="229"/>
    </location>
</feature>
<comment type="caution">
    <text evidence="4">The sequence shown here is derived from an EMBL/GenBank/DDBJ whole genome shotgun (WGS) entry which is preliminary data.</text>
</comment>
<dbReference type="NCBIfam" id="TIGR00254">
    <property type="entry name" value="GGDEF"/>
    <property type="match status" value="1"/>
</dbReference>
<evidence type="ECO:0000256" key="1">
    <source>
        <dbReference type="ARBA" id="ARBA00012528"/>
    </source>
</evidence>
<dbReference type="InterPro" id="IPR029787">
    <property type="entry name" value="Nucleotide_cyclase"/>
</dbReference>
<gene>
    <name evidence="4" type="ORF">GCM10011332_12510</name>
</gene>
<keyword evidence="5" id="KW-1185">Reference proteome</keyword>
<proteinExistence type="predicted"/>
<reference evidence="4" key="1">
    <citation type="journal article" date="2014" name="Int. J. Syst. Evol. Microbiol.">
        <title>Complete genome sequence of Corynebacterium casei LMG S-19264T (=DSM 44701T), isolated from a smear-ripened cheese.</title>
        <authorList>
            <consortium name="US DOE Joint Genome Institute (JGI-PGF)"/>
            <person name="Walter F."/>
            <person name="Albersmeier A."/>
            <person name="Kalinowski J."/>
            <person name="Ruckert C."/>
        </authorList>
    </citation>
    <scope>NUCLEOTIDE SEQUENCE</scope>
    <source>
        <strain evidence="4">CGMCC 1.15254</strain>
    </source>
</reference>
<dbReference type="InterPro" id="IPR000160">
    <property type="entry name" value="GGDEF_dom"/>
</dbReference>
<name>A0A917F8N4_9PROT</name>
<comment type="catalytic activity">
    <reaction evidence="2">
        <text>2 GTP = 3',3'-c-di-GMP + 2 diphosphate</text>
        <dbReference type="Rhea" id="RHEA:24898"/>
        <dbReference type="ChEBI" id="CHEBI:33019"/>
        <dbReference type="ChEBI" id="CHEBI:37565"/>
        <dbReference type="ChEBI" id="CHEBI:58805"/>
        <dbReference type="EC" id="2.7.7.65"/>
    </reaction>
</comment>
<protein>
    <recommendedName>
        <fullName evidence="1">diguanylate cyclase</fullName>
        <ecNumber evidence="1">2.7.7.65</ecNumber>
    </recommendedName>
</protein>
<dbReference type="AlphaFoldDB" id="A0A917F8N4"/>
<dbReference type="FunFam" id="3.30.70.270:FF:000001">
    <property type="entry name" value="Diguanylate cyclase domain protein"/>
    <property type="match status" value="1"/>
</dbReference>
<dbReference type="PANTHER" id="PTHR45138">
    <property type="entry name" value="REGULATORY COMPONENTS OF SENSORY TRANSDUCTION SYSTEM"/>
    <property type="match status" value="1"/>
</dbReference>
<dbReference type="EMBL" id="BMHV01000007">
    <property type="protein sequence ID" value="GGF60311.1"/>
    <property type="molecule type" value="Genomic_DNA"/>
</dbReference>
<evidence type="ECO:0000313" key="4">
    <source>
        <dbReference type="EMBL" id="GGF60311.1"/>
    </source>
</evidence>
<evidence type="ECO:0000259" key="3">
    <source>
        <dbReference type="PROSITE" id="PS50887"/>
    </source>
</evidence>